<feature type="transmembrane region" description="Helical" evidence="7">
    <location>
        <begin position="94"/>
        <end position="112"/>
    </location>
</feature>
<gene>
    <name evidence="9" type="ORF">H8708_04585</name>
</gene>
<dbReference type="PANTHER" id="PTHR43731:SF14">
    <property type="entry name" value="PRESENILIN-ASSOCIATED RHOMBOID-LIKE PROTEIN, MITOCHONDRIAL"/>
    <property type="match status" value="1"/>
</dbReference>
<evidence type="ECO:0000256" key="7">
    <source>
        <dbReference type="SAM" id="Phobius"/>
    </source>
</evidence>
<accession>A0ABR7NR05</accession>
<feature type="transmembrane region" description="Helical" evidence="7">
    <location>
        <begin position="151"/>
        <end position="168"/>
    </location>
</feature>
<dbReference type="GO" id="GO:0008233">
    <property type="term" value="F:peptidase activity"/>
    <property type="evidence" value="ECO:0007669"/>
    <property type="project" value="UniProtKB-KW"/>
</dbReference>
<evidence type="ECO:0000256" key="5">
    <source>
        <dbReference type="ARBA" id="ARBA00022989"/>
    </source>
</evidence>
<feature type="transmembrane region" description="Helical" evidence="7">
    <location>
        <begin position="55"/>
        <end position="82"/>
    </location>
</feature>
<feature type="transmembrane region" description="Helical" evidence="7">
    <location>
        <begin position="12"/>
        <end position="30"/>
    </location>
</feature>
<sequence length="207" mass="22562">MEGTAGKKSYINWILMAVNALVFLYLEVAGSSEDAYFMYTKGAMLKAAVMEDGEYYRLLTAMFMHFGISHLVNNMIVLFALGDNLERALGHVKYLILYLFSGIGANWISMMIGNKDPMVVSAGASGAIFGVIGGLFYAVAVNKGRLEDLQTKQLAVMIVLSLYMGLTSSGVDNAAHVAGLILGILLGILLYRKPKKKMDDGGVWNER</sequence>
<keyword evidence="6 7" id="KW-0472">Membrane</keyword>
<evidence type="ECO:0000256" key="6">
    <source>
        <dbReference type="ARBA" id="ARBA00023136"/>
    </source>
</evidence>
<feature type="domain" description="Peptidase S54 rhomboid" evidence="8">
    <location>
        <begin position="53"/>
        <end position="192"/>
    </location>
</feature>
<dbReference type="EMBL" id="JACRTJ010000011">
    <property type="protein sequence ID" value="MBC8598514.1"/>
    <property type="molecule type" value="Genomic_DNA"/>
</dbReference>
<dbReference type="Pfam" id="PF01694">
    <property type="entry name" value="Rhomboid"/>
    <property type="match status" value="1"/>
</dbReference>
<keyword evidence="3 7" id="KW-0812">Transmembrane</keyword>
<evidence type="ECO:0000256" key="3">
    <source>
        <dbReference type="ARBA" id="ARBA00022692"/>
    </source>
</evidence>
<evidence type="ECO:0000256" key="4">
    <source>
        <dbReference type="ARBA" id="ARBA00022801"/>
    </source>
</evidence>
<keyword evidence="4" id="KW-0378">Hydrolase</keyword>
<dbReference type="SUPFAM" id="SSF144091">
    <property type="entry name" value="Rhomboid-like"/>
    <property type="match status" value="1"/>
</dbReference>
<keyword evidence="5 7" id="KW-1133">Transmembrane helix</keyword>
<keyword evidence="9" id="KW-0645">Protease</keyword>
<dbReference type="InterPro" id="IPR035952">
    <property type="entry name" value="Rhomboid-like_sf"/>
</dbReference>
<evidence type="ECO:0000313" key="9">
    <source>
        <dbReference type="EMBL" id="MBC8598514.1"/>
    </source>
</evidence>
<feature type="transmembrane region" description="Helical" evidence="7">
    <location>
        <begin position="174"/>
        <end position="191"/>
    </location>
</feature>
<organism evidence="9 10">
    <name type="scientific">Enterocloster hominis</name>
    <name type="common">ex Liu et al. 2021</name>
    <dbReference type="NCBI Taxonomy" id="2763663"/>
    <lineage>
        <taxon>Bacteria</taxon>
        <taxon>Bacillati</taxon>
        <taxon>Bacillota</taxon>
        <taxon>Clostridia</taxon>
        <taxon>Lachnospirales</taxon>
        <taxon>Lachnospiraceae</taxon>
        <taxon>Enterocloster</taxon>
    </lineage>
</organism>
<dbReference type="InterPro" id="IPR022764">
    <property type="entry name" value="Peptidase_S54_rhomboid_dom"/>
</dbReference>
<dbReference type="InterPro" id="IPR050925">
    <property type="entry name" value="Rhomboid_protease_S54"/>
</dbReference>
<reference evidence="9 10" key="1">
    <citation type="submission" date="2020-08" db="EMBL/GenBank/DDBJ databases">
        <title>Genome public.</title>
        <authorList>
            <person name="Liu C."/>
            <person name="Sun Q."/>
        </authorList>
    </citation>
    <scope>NUCLEOTIDE SEQUENCE [LARGE SCALE GENOMIC DNA]</scope>
    <source>
        <strain evidence="9 10">BX10</strain>
    </source>
</reference>
<proteinExistence type="inferred from homology"/>
<dbReference type="Proteomes" id="UP000647491">
    <property type="component" value="Unassembled WGS sequence"/>
</dbReference>
<evidence type="ECO:0000256" key="1">
    <source>
        <dbReference type="ARBA" id="ARBA00004141"/>
    </source>
</evidence>
<dbReference type="GO" id="GO:0006508">
    <property type="term" value="P:proteolysis"/>
    <property type="evidence" value="ECO:0007669"/>
    <property type="project" value="UniProtKB-KW"/>
</dbReference>
<evidence type="ECO:0000256" key="2">
    <source>
        <dbReference type="ARBA" id="ARBA00009045"/>
    </source>
</evidence>
<dbReference type="PANTHER" id="PTHR43731">
    <property type="entry name" value="RHOMBOID PROTEASE"/>
    <property type="match status" value="1"/>
</dbReference>
<feature type="transmembrane region" description="Helical" evidence="7">
    <location>
        <begin position="118"/>
        <end position="139"/>
    </location>
</feature>
<dbReference type="Gene3D" id="1.20.1540.10">
    <property type="entry name" value="Rhomboid-like"/>
    <property type="match status" value="1"/>
</dbReference>
<name>A0ABR7NR05_9FIRM</name>
<comment type="similarity">
    <text evidence="2">Belongs to the peptidase S54 family.</text>
</comment>
<evidence type="ECO:0000313" key="10">
    <source>
        <dbReference type="Proteomes" id="UP000647491"/>
    </source>
</evidence>
<comment type="subcellular location">
    <subcellularLocation>
        <location evidence="1">Membrane</location>
        <topology evidence="1">Multi-pass membrane protein</topology>
    </subcellularLocation>
</comment>
<dbReference type="RefSeq" id="WP_262427111.1">
    <property type="nucleotide sequence ID" value="NZ_JACRTJ010000011.1"/>
</dbReference>
<keyword evidence="10" id="KW-1185">Reference proteome</keyword>
<protein>
    <submittedName>
        <fullName evidence="9">Rhomboid family intramembrane serine protease</fullName>
    </submittedName>
</protein>
<evidence type="ECO:0000259" key="8">
    <source>
        <dbReference type="Pfam" id="PF01694"/>
    </source>
</evidence>
<comment type="caution">
    <text evidence="9">The sequence shown here is derived from an EMBL/GenBank/DDBJ whole genome shotgun (WGS) entry which is preliminary data.</text>
</comment>